<proteinExistence type="predicted"/>
<dbReference type="Proteomes" id="UP000076661">
    <property type="component" value="Unassembled WGS sequence"/>
</dbReference>
<organism evidence="1 2">
    <name type="scientific">Pseudoalteromonas luteoviolacea S4060-1</name>
    <dbReference type="NCBI Taxonomy" id="1365257"/>
    <lineage>
        <taxon>Bacteria</taxon>
        <taxon>Pseudomonadati</taxon>
        <taxon>Pseudomonadota</taxon>
        <taxon>Gammaproteobacteria</taxon>
        <taxon>Alteromonadales</taxon>
        <taxon>Pseudoalteromonadaceae</taxon>
        <taxon>Pseudoalteromonas</taxon>
    </lineage>
</organism>
<evidence type="ECO:0008006" key="3">
    <source>
        <dbReference type="Google" id="ProtNLM"/>
    </source>
</evidence>
<dbReference type="EMBL" id="AUXX01000041">
    <property type="protein sequence ID" value="KZN62306.1"/>
    <property type="molecule type" value="Genomic_DNA"/>
</dbReference>
<reference evidence="1 2" key="1">
    <citation type="submission" date="2013-07" db="EMBL/GenBank/DDBJ databases">
        <title>Comparative Genomic and Metabolomic Analysis of Twelve Strains of Pseudoalteromonas luteoviolacea.</title>
        <authorList>
            <person name="Vynne N.G."/>
            <person name="Mansson M."/>
            <person name="Gram L."/>
        </authorList>
    </citation>
    <scope>NUCLEOTIDE SEQUENCE [LARGE SCALE GENOMIC DNA]</scope>
    <source>
        <strain evidence="1 2">S4060-1</strain>
    </source>
</reference>
<dbReference type="RefSeq" id="WP_063382330.1">
    <property type="nucleotide sequence ID" value="NZ_AUXX01000041.1"/>
</dbReference>
<comment type="caution">
    <text evidence="1">The sequence shown here is derived from an EMBL/GenBank/DDBJ whole genome shotgun (WGS) entry which is preliminary data.</text>
</comment>
<dbReference type="AlphaFoldDB" id="A0A167K8V4"/>
<dbReference type="PATRIC" id="fig|1365257.3.peg.4013"/>
<name>A0A167K8V4_9GAMM</name>
<accession>A0A167K8V4</accession>
<gene>
    <name evidence="1" type="ORF">N478_25480</name>
</gene>
<evidence type="ECO:0000313" key="1">
    <source>
        <dbReference type="EMBL" id="KZN62306.1"/>
    </source>
</evidence>
<protein>
    <recommendedName>
        <fullName evidence="3">Pyocin activator protein PrtN</fullName>
    </recommendedName>
</protein>
<sequence length="94" mass="11043">MEQSHSDRLTVLAYELEQELMNRFGSPLLTGEKLAQAMGYRSVHSLRKHMSRSTFPVELFKIDGRRGRFALVKDIALWLSKQRLENQCKKEEFE</sequence>
<evidence type="ECO:0000313" key="2">
    <source>
        <dbReference type="Proteomes" id="UP000076661"/>
    </source>
</evidence>